<evidence type="ECO:0000256" key="4">
    <source>
        <dbReference type="ARBA" id="ARBA00022679"/>
    </source>
</evidence>
<dbReference type="NCBIfam" id="TIGR00453">
    <property type="entry name" value="ispD"/>
    <property type="match status" value="1"/>
</dbReference>
<dbReference type="GO" id="GO:0050518">
    <property type="term" value="F:2-C-methyl-D-erythritol 4-phosphate cytidylyltransferase activity"/>
    <property type="evidence" value="ECO:0007669"/>
    <property type="project" value="UniProtKB-EC"/>
</dbReference>
<comment type="catalytic activity">
    <reaction evidence="1 7">
        <text>2-C-methyl-D-erythritol 4-phosphate + CTP + H(+) = 4-CDP-2-C-methyl-D-erythritol + diphosphate</text>
        <dbReference type="Rhea" id="RHEA:13429"/>
        <dbReference type="ChEBI" id="CHEBI:15378"/>
        <dbReference type="ChEBI" id="CHEBI:33019"/>
        <dbReference type="ChEBI" id="CHEBI:37563"/>
        <dbReference type="ChEBI" id="CHEBI:57823"/>
        <dbReference type="ChEBI" id="CHEBI:58262"/>
        <dbReference type="EC" id="2.7.7.60"/>
    </reaction>
</comment>
<comment type="function">
    <text evidence="7">Catalyzes the formation of 4-diphosphocytidyl-2-C-methyl-D-erythritol from CTP and 2-C-methyl-D-erythritol 4-phosphate (MEP).</text>
</comment>
<reference evidence="8" key="1">
    <citation type="submission" date="2021-11" db="EMBL/GenBank/DDBJ databases">
        <title>Draft genome sequence of Alcaligenes endophyticus type strain CCUG 75668T.</title>
        <authorList>
            <person name="Salva-Serra F."/>
            <person name="Duran R.E."/>
            <person name="Seeger M."/>
            <person name="Moore E.R.B."/>
            <person name="Jaen-Luchoro D."/>
        </authorList>
    </citation>
    <scope>NUCLEOTIDE SEQUENCE</scope>
    <source>
        <strain evidence="8">CCUG 75668</strain>
    </source>
</reference>
<dbReference type="PROSITE" id="PS01295">
    <property type="entry name" value="ISPD"/>
    <property type="match status" value="1"/>
</dbReference>
<comment type="similarity">
    <text evidence="3 7">Belongs to the IspD/TarI cytidylyltransferase family. IspD subfamily.</text>
</comment>
<evidence type="ECO:0000256" key="5">
    <source>
        <dbReference type="ARBA" id="ARBA00022695"/>
    </source>
</evidence>
<proteinExistence type="inferred from homology"/>
<accession>A0ABT8EHL6</accession>
<dbReference type="InterPro" id="IPR050088">
    <property type="entry name" value="IspD/TarI_cytidylyltransf_bact"/>
</dbReference>
<dbReference type="InterPro" id="IPR034683">
    <property type="entry name" value="IspD/TarI"/>
</dbReference>
<evidence type="ECO:0000256" key="3">
    <source>
        <dbReference type="ARBA" id="ARBA00009789"/>
    </source>
</evidence>
<dbReference type="Proteomes" id="UP001168613">
    <property type="component" value="Unassembled WGS sequence"/>
</dbReference>
<sequence>MNRKLIAILPAAGIGARAVGAEQDVTLPKQYRLLKGQAMLRWSVVALLQDERIDQVRVILAPGDTWGEKELGKLPRTVLRYCGGASRADTVTNALQELALQEQDWVIVHDAARPGLPAQSLRALIDTCLGLGQGGLLALPVPDTVKRGAPAGQSVLVQATVDRENLWLAQTPQMFPAALLKQALLDAQTKQAVITDEASAIELFGQQPILVVGSARNFKVTWPEDFELMEKWL</sequence>
<evidence type="ECO:0000256" key="2">
    <source>
        <dbReference type="ARBA" id="ARBA00004787"/>
    </source>
</evidence>
<organism evidence="8 9">
    <name type="scientific">Alcaligenes endophyticus</name>
    <dbReference type="NCBI Taxonomy" id="1929088"/>
    <lineage>
        <taxon>Bacteria</taxon>
        <taxon>Pseudomonadati</taxon>
        <taxon>Pseudomonadota</taxon>
        <taxon>Betaproteobacteria</taxon>
        <taxon>Burkholderiales</taxon>
        <taxon>Alcaligenaceae</taxon>
        <taxon>Alcaligenes</taxon>
    </lineage>
</organism>
<dbReference type="InterPro" id="IPR029044">
    <property type="entry name" value="Nucleotide-diphossugar_trans"/>
</dbReference>
<keyword evidence="5 7" id="KW-0548">Nucleotidyltransferase</keyword>
<dbReference type="PANTHER" id="PTHR32125:SF4">
    <property type="entry name" value="2-C-METHYL-D-ERYTHRITOL 4-PHOSPHATE CYTIDYLYLTRANSFERASE, CHLOROPLASTIC"/>
    <property type="match status" value="1"/>
</dbReference>
<dbReference type="EMBL" id="JAJHNU010000001">
    <property type="protein sequence ID" value="MDN4120776.1"/>
    <property type="molecule type" value="Genomic_DNA"/>
</dbReference>
<keyword evidence="6 7" id="KW-0414">Isoprene biosynthesis</keyword>
<dbReference type="EC" id="2.7.7.60" evidence="7"/>
<comment type="pathway">
    <text evidence="2 7">Isoprenoid biosynthesis; isopentenyl diphosphate biosynthesis via DXP pathway; isopentenyl diphosphate from 1-deoxy-D-xylulose 5-phosphate: step 2/6.</text>
</comment>
<gene>
    <name evidence="7 8" type="primary">ispD</name>
    <name evidence="8" type="ORF">LMS43_05720</name>
</gene>
<dbReference type="SUPFAM" id="SSF53448">
    <property type="entry name" value="Nucleotide-diphospho-sugar transferases"/>
    <property type="match status" value="1"/>
</dbReference>
<dbReference type="CDD" id="cd02516">
    <property type="entry name" value="CDP-ME_synthetase"/>
    <property type="match status" value="1"/>
</dbReference>
<dbReference type="HAMAP" id="MF_00108">
    <property type="entry name" value="IspD"/>
    <property type="match status" value="1"/>
</dbReference>
<evidence type="ECO:0000313" key="9">
    <source>
        <dbReference type="Proteomes" id="UP001168613"/>
    </source>
</evidence>
<feature type="site" description="Transition state stabilizer" evidence="7">
    <location>
        <position position="17"/>
    </location>
</feature>
<keyword evidence="4 7" id="KW-0808">Transferase</keyword>
<protein>
    <recommendedName>
        <fullName evidence="7">2-C-methyl-D-erythritol 4-phosphate cytidylyltransferase</fullName>
        <ecNumber evidence="7">2.7.7.60</ecNumber>
    </recommendedName>
    <alternativeName>
        <fullName evidence="7">4-diphosphocytidyl-2C-methyl-D-erythritol synthase</fullName>
    </alternativeName>
    <alternativeName>
        <fullName evidence="7">MEP cytidylyltransferase</fullName>
        <shortName evidence="7">MCT</shortName>
    </alternativeName>
</protein>
<evidence type="ECO:0000256" key="7">
    <source>
        <dbReference type="HAMAP-Rule" id="MF_00108"/>
    </source>
</evidence>
<name>A0ABT8EHL6_9BURK</name>
<dbReference type="PANTHER" id="PTHR32125">
    <property type="entry name" value="2-C-METHYL-D-ERYTHRITOL 4-PHOSPHATE CYTIDYLYLTRANSFERASE, CHLOROPLASTIC"/>
    <property type="match status" value="1"/>
</dbReference>
<evidence type="ECO:0000256" key="1">
    <source>
        <dbReference type="ARBA" id="ARBA00001282"/>
    </source>
</evidence>
<feature type="site" description="Transition state stabilizer" evidence="7">
    <location>
        <position position="29"/>
    </location>
</feature>
<dbReference type="Pfam" id="PF01128">
    <property type="entry name" value="IspD"/>
    <property type="match status" value="1"/>
</dbReference>
<dbReference type="InterPro" id="IPR001228">
    <property type="entry name" value="IspD"/>
</dbReference>
<evidence type="ECO:0000256" key="6">
    <source>
        <dbReference type="ARBA" id="ARBA00023229"/>
    </source>
</evidence>
<keyword evidence="9" id="KW-1185">Reference proteome</keyword>
<feature type="site" description="Positions MEP for the nucleophilic attack" evidence="7">
    <location>
        <position position="163"/>
    </location>
</feature>
<feature type="site" description="Positions MEP for the nucleophilic attack" evidence="7">
    <location>
        <position position="219"/>
    </location>
</feature>
<evidence type="ECO:0000313" key="8">
    <source>
        <dbReference type="EMBL" id="MDN4120776.1"/>
    </source>
</evidence>
<dbReference type="RefSeq" id="WP_266124486.1">
    <property type="nucleotide sequence ID" value="NZ_JAJHNU010000001.1"/>
</dbReference>
<dbReference type="Gene3D" id="3.90.550.10">
    <property type="entry name" value="Spore Coat Polysaccharide Biosynthesis Protein SpsA, Chain A"/>
    <property type="match status" value="1"/>
</dbReference>
<comment type="caution">
    <text evidence="8">The sequence shown here is derived from an EMBL/GenBank/DDBJ whole genome shotgun (WGS) entry which is preliminary data.</text>
</comment>
<dbReference type="InterPro" id="IPR018294">
    <property type="entry name" value="ISPD_synthase_CS"/>
</dbReference>